<feature type="compositionally biased region" description="Basic and acidic residues" evidence="1">
    <location>
        <begin position="57"/>
        <end position="67"/>
    </location>
</feature>
<gene>
    <name evidence="2" type="ORF">EZS28_046179</name>
</gene>
<feature type="region of interest" description="Disordered" evidence="1">
    <location>
        <begin position="57"/>
        <end position="77"/>
    </location>
</feature>
<feature type="non-terminal residue" evidence="2">
    <location>
        <position position="77"/>
    </location>
</feature>
<dbReference type="Proteomes" id="UP000324800">
    <property type="component" value="Unassembled WGS sequence"/>
</dbReference>
<name>A0A5J4TIS1_9EUKA</name>
<dbReference type="EMBL" id="SNRW01030082">
    <property type="protein sequence ID" value="KAA6358294.1"/>
    <property type="molecule type" value="Genomic_DNA"/>
</dbReference>
<evidence type="ECO:0000313" key="3">
    <source>
        <dbReference type="Proteomes" id="UP000324800"/>
    </source>
</evidence>
<reference evidence="2 3" key="1">
    <citation type="submission" date="2019-03" db="EMBL/GenBank/DDBJ databases">
        <title>Single cell metagenomics reveals metabolic interactions within the superorganism composed of flagellate Streblomastix strix and complex community of Bacteroidetes bacteria on its surface.</title>
        <authorList>
            <person name="Treitli S.C."/>
            <person name="Kolisko M."/>
            <person name="Husnik F."/>
            <person name="Keeling P."/>
            <person name="Hampl V."/>
        </authorList>
    </citation>
    <scope>NUCLEOTIDE SEQUENCE [LARGE SCALE GENOMIC DNA]</scope>
    <source>
        <strain evidence="2">ST1C</strain>
    </source>
</reference>
<proteinExistence type="predicted"/>
<comment type="caution">
    <text evidence="2">The sequence shown here is derived from an EMBL/GenBank/DDBJ whole genome shotgun (WGS) entry which is preliminary data.</text>
</comment>
<sequence>MSTVTGSSYIKFGAENTVVLLATSGTKPISEQYGTKYDIDDTFIKKTDKNLQLIEGYLRESSEPKDVSDDDDDYTIR</sequence>
<protein>
    <submittedName>
        <fullName evidence="2">Uncharacterized protein</fullName>
    </submittedName>
</protein>
<organism evidence="2 3">
    <name type="scientific">Streblomastix strix</name>
    <dbReference type="NCBI Taxonomy" id="222440"/>
    <lineage>
        <taxon>Eukaryota</taxon>
        <taxon>Metamonada</taxon>
        <taxon>Preaxostyla</taxon>
        <taxon>Oxymonadida</taxon>
        <taxon>Streblomastigidae</taxon>
        <taxon>Streblomastix</taxon>
    </lineage>
</organism>
<evidence type="ECO:0000256" key="1">
    <source>
        <dbReference type="SAM" id="MobiDB-lite"/>
    </source>
</evidence>
<dbReference type="AlphaFoldDB" id="A0A5J4TIS1"/>
<feature type="compositionally biased region" description="Acidic residues" evidence="1">
    <location>
        <begin position="68"/>
        <end position="77"/>
    </location>
</feature>
<accession>A0A5J4TIS1</accession>
<evidence type="ECO:0000313" key="2">
    <source>
        <dbReference type="EMBL" id="KAA6358294.1"/>
    </source>
</evidence>